<sequence>MNRRAVYGPRDGTVLSQQTQHRSDDILDGDLDDVLKARRADGAFWSHFQQHNLPVRVQQILNEIGFYGVYRCGRLVYDCHLITALVERWRSETHTFHFRVGEATITLQDVQIIWALPIDGEPVTGLDLDRTTIEWQDYCLTYLGFRADATAFKGSRLQTHAIISHIAQVEITYDTPHEIVVQYARAVALLLLGGVMCPDSSGNLIPLLYLTKLEDIVEARNYSWGSAVLAFLYRELCNATNKGKAAIGGALQLLQIWAWSRIIPLCPGLGAERVYMGQVQTDNNRLLPAAPYGATWNCEHTFTRTVRTTVRVIRDILDEMQSDQFIWQPYDLDSDVIMAYAADFNPQLWRSSCPLIFYAIVEMHHPERVLRQFGMRQNIPEAIDTRDMSLHQISRKNRTGTDWNLQHIQYISRWQRRYDTVVQRPPISNRRDTERGYWEWYNNITRHFVSSSTNRRVESGYQPGNAPMLQVVTDEVHALDAICQSTHLPLTNEECRQLVDRFAHGIQIIKEALPHLSQQIATSSDNAPTTSHRQRRSSSRMSIGSVERDDVGVDLAGPSTVYTPQDYYVPQPPQDDYVPQPPQDDWFQTAPYMPSHAQVHLDLGLGINQPYAPEYNISPVPFPSFSAYRDNVESSSAASSSRLHSNSGGDNNDEQNEPIDDMGEQIRRPRRQRHRRNCGRRTFLNIGAYRQKLVLPRRSLRQTNRLLWGTLPRKSPSVRISRGEIELRPVKVRAVVSRDIGSPVSQESKLVGRVAEKVVHFYRIPLIQESATAELLKLVQTKVSNQIIGLKTEQCFNIGVMEIFPVRSFQYLGGFWGKL</sequence>
<accession>A0AAW2TDA7</accession>
<protein>
    <submittedName>
        <fullName evidence="3">Serine/threonine-protein phosphatase 7 long form</fullName>
    </submittedName>
</protein>
<feature type="compositionally biased region" description="Acidic residues" evidence="1">
    <location>
        <begin position="651"/>
        <end position="663"/>
    </location>
</feature>
<dbReference type="PANTHER" id="PTHR46033">
    <property type="entry name" value="PROTEIN MAIN-LIKE 2"/>
    <property type="match status" value="1"/>
</dbReference>
<feature type="region of interest" description="Disordered" evidence="1">
    <location>
        <begin position="520"/>
        <end position="585"/>
    </location>
</feature>
<evidence type="ECO:0000313" key="3">
    <source>
        <dbReference type="EMBL" id="KAL0402794.1"/>
    </source>
</evidence>
<dbReference type="InterPro" id="IPR019557">
    <property type="entry name" value="AminoTfrase-like_pln_mobile"/>
</dbReference>
<comment type="caution">
    <text evidence="3">The sequence shown here is derived from an EMBL/GenBank/DDBJ whole genome shotgun (WGS) entry which is preliminary data.</text>
</comment>
<name>A0AAW2TDA7_SESRA</name>
<dbReference type="PANTHER" id="PTHR46033:SF8">
    <property type="entry name" value="PROTEIN MAINTENANCE OF MERISTEMS-LIKE"/>
    <property type="match status" value="1"/>
</dbReference>
<feature type="compositionally biased region" description="Low complexity" evidence="1">
    <location>
        <begin position="564"/>
        <end position="578"/>
    </location>
</feature>
<dbReference type="InterPro" id="IPR044824">
    <property type="entry name" value="MAIN-like"/>
</dbReference>
<evidence type="ECO:0000256" key="1">
    <source>
        <dbReference type="SAM" id="MobiDB-lite"/>
    </source>
</evidence>
<gene>
    <name evidence="3" type="ORF">Sradi_1920200</name>
</gene>
<reference evidence="3" key="1">
    <citation type="submission" date="2020-06" db="EMBL/GenBank/DDBJ databases">
        <authorList>
            <person name="Li T."/>
            <person name="Hu X."/>
            <person name="Zhang T."/>
            <person name="Song X."/>
            <person name="Zhang H."/>
            <person name="Dai N."/>
            <person name="Sheng W."/>
            <person name="Hou X."/>
            <person name="Wei L."/>
        </authorList>
    </citation>
    <scope>NUCLEOTIDE SEQUENCE</scope>
    <source>
        <strain evidence="3">G02</strain>
        <tissue evidence="3">Leaf</tissue>
    </source>
</reference>
<dbReference type="EMBL" id="JACGWJ010000008">
    <property type="protein sequence ID" value="KAL0402794.1"/>
    <property type="molecule type" value="Genomic_DNA"/>
</dbReference>
<dbReference type="GO" id="GO:0010073">
    <property type="term" value="P:meristem maintenance"/>
    <property type="evidence" value="ECO:0007669"/>
    <property type="project" value="InterPro"/>
</dbReference>
<feature type="compositionally biased region" description="Basic residues" evidence="1">
    <location>
        <begin position="668"/>
        <end position="679"/>
    </location>
</feature>
<feature type="compositionally biased region" description="Polar residues" evidence="1">
    <location>
        <begin position="520"/>
        <end position="530"/>
    </location>
</feature>
<dbReference type="Pfam" id="PF10536">
    <property type="entry name" value="PMD"/>
    <property type="match status" value="1"/>
</dbReference>
<feature type="domain" description="Aminotransferase-like plant mobile" evidence="2">
    <location>
        <begin position="65"/>
        <end position="442"/>
    </location>
</feature>
<evidence type="ECO:0000259" key="2">
    <source>
        <dbReference type="Pfam" id="PF10536"/>
    </source>
</evidence>
<proteinExistence type="predicted"/>
<organism evidence="3">
    <name type="scientific">Sesamum radiatum</name>
    <name type="common">Black benniseed</name>
    <dbReference type="NCBI Taxonomy" id="300843"/>
    <lineage>
        <taxon>Eukaryota</taxon>
        <taxon>Viridiplantae</taxon>
        <taxon>Streptophyta</taxon>
        <taxon>Embryophyta</taxon>
        <taxon>Tracheophyta</taxon>
        <taxon>Spermatophyta</taxon>
        <taxon>Magnoliopsida</taxon>
        <taxon>eudicotyledons</taxon>
        <taxon>Gunneridae</taxon>
        <taxon>Pentapetalae</taxon>
        <taxon>asterids</taxon>
        <taxon>lamiids</taxon>
        <taxon>Lamiales</taxon>
        <taxon>Pedaliaceae</taxon>
        <taxon>Sesamum</taxon>
    </lineage>
</organism>
<dbReference type="AlphaFoldDB" id="A0AAW2TDA7"/>
<reference evidence="3" key="2">
    <citation type="journal article" date="2024" name="Plant">
        <title>Genomic evolution and insights into agronomic trait innovations of Sesamum species.</title>
        <authorList>
            <person name="Miao H."/>
            <person name="Wang L."/>
            <person name="Qu L."/>
            <person name="Liu H."/>
            <person name="Sun Y."/>
            <person name="Le M."/>
            <person name="Wang Q."/>
            <person name="Wei S."/>
            <person name="Zheng Y."/>
            <person name="Lin W."/>
            <person name="Duan Y."/>
            <person name="Cao H."/>
            <person name="Xiong S."/>
            <person name="Wang X."/>
            <person name="Wei L."/>
            <person name="Li C."/>
            <person name="Ma Q."/>
            <person name="Ju M."/>
            <person name="Zhao R."/>
            <person name="Li G."/>
            <person name="Mu C."/>
            <person name="Tian Q."/>
            <person name="Mei H."/>
            <person name="Zhang T."/>
            <person name="Gao T."/>
            <person name="Zhang H."/>
        </authorList>
    </citation>
    <scope>NUCLEOTIDE SEQUENCE</scope>
    <source>
        <strain evidence="3">G02</strain>
    </source>
</reference>
<feature type="region of interest" description="Disordered" evidence="1">
    <location>
        <begin position="636"/>
        <end position="679"/>
    </location>
</feature>